<proteinExistence type="predicted"/>
<keyword evidence="6" id="KW-0472">Membrane</keyword>
<keyword evidence="9" id="KW-0325">Glycoprotein</keyword>
<keyword evidence="13" id="KW-1185">Reference proteome</keyword>
<feature type="domain" description="Ig-like" evidence="11">
    <location>
        <begin position="43"/>
        <end position="148"/>
    </location>
</feature>
<keyword evidence="3" id="KW-0812">Transmembrane</keyword>
<dbReference type="GO" id="GO:0006955">
    <property type="term" value="P:immune response"/>
    <property type="evidence" value="ECO:0007669"/>
    <property type="project" value="TreeGrafter"/>
</dbReference>
<dbReference type="GeneTree" id="ENSGT01150000289043"/>
<dbReference type="InterPro" id="IPR013106">
    <property type="entry name" value="Ig_V-set"/>
</dbReference>
<organism evidence="12 13">
    <name type="scientific">Cyprinus carpio carpio</name>
    <dbReference type="NCBI Taxonomy" id="630221"/>
    <lineage>
        <taxon>Eukaryota</taxon>
        <taxon>Metazoa</taxon>
        <taxon>Chordata</taxon>
        <taxon>Craniata</taxon>
        <taxon>Vertebrata</taxon>
        <taxon>Euteleostomi</taxon>
        <taxon>Actinopterygii</taxon>
        <taxon>Neopterygii</taxon>
        <taxon>Teleostei</taxon>
        <taxon>Ostariophysi</taxon>
        <taxon>Cypriniformes</taxon>
        <taxon>Cyprinidae</taxon>
        <taxon>Cyprininae</taxon>
        <taxon>Cyprinus</taxon>
    </lineage>
</organism>
<evidence type="ECO:0000256" key="5">
    <source>
        <dbReference type="ARBA" id="ARBA00022989"/>
    </source>
</evidence>
<dbReference type="AlphaFoldDB" id="A0A9J7ZLZ2"/>
<dbReference type="SMART" id="SM00409">
    <property type="entry name" value="IG"/>
    <property type="match status" value="1"/>
</dbReference>
<dbReference type="Pfam" id="PF07686">
    <property type="entry name" value="V-set"/>
    <property type="match status" value="1"/>
</dbReference>
<evidence type="ECO:0000256" key="8">
    <source>
        <dbReference type="ARBA" id="ARBA00023170"/>
    </source>
</evidence>
<dbReference type="InterPro" id="IPR007110">
    <property type="entry name" value="Ig-like_dom"/>
</dbReference>
<evidence type="ECO:0000313" key="13">
    <source>
        <dbReference type="Proteomes" id="UP001108240"/>
    </source>
</evidence>
<dbReference type="PANTHER" id="PTHR25466:SF14">
    <property type="entry name" value="BUTYROPHILIN SUBFAMILY 2 MEMBER A2-LIKE-RELATED"/>
    <property type="match status" value="1"/>
</dbReference>
<evidence type="ECO:0000256" key="10">
    <source>
        <dbReference type="ARBA" id="ARBA00023319"/>
    </source>
</evidence>
<keyword evidence="4" id="KW-0732">Signal</keyword>
<dbReference type="SUPFAM" id="SSF48726">
    <property type="entry name" value="Immunoglobulin"/>
    <property type="match status" value="1"/>
</dbReference>
<reference evidence="12" key="1">
    <citation type="submission" date="2025-08" db="UniProtKB">
        <authorList>
            <consortium name="Ensembl"/>
        </authorList>
    </citation>
    <scope>IDENTIFICATION</scope>
</reference>
<evidence type="ECO:0000256" key="3">
    <source>
        <dbReference type="ARBA" id="ARBA00022692"/>
    </source>
</evidence>
<dbReference type="GO" id="GO:0031295">
    <property type="term" value="P:T cell costimulation"/>
    <property type="evidence" value="ECO:0007669"/>
    <property type="project" value="TreeGrafter"/>
</dbReference>
<keyword evidence="10" id="KW-0393">Immunoglobulin domain</keyword>
<evidence type="ECO:0000256" key="2">
    <source>
        <dbReference type="ARBA" id="ARBA00022475"/>
    </source>
</evidence>
<evidence type="ECO:0000256" key="4">
    <source>
        <dbReference type="ARBA" id="ARBA00022729"/>
    </source>
</evidence>
<dbReference type="PROSITE" id="PS50835">
    <property type="entry name" value="IG_LIKE"/>
    <property type="match status" value="1"/>
</dbReference>
<dbReference type="InterPro" id="IPR003599">
    <property type="entry name" value="Ig_sub"/>
</dbReference>
<dbReference type="Gene3D" id="2.60.40.10">
    <property type="entry name" value="Immunoglobulins"/>
    <property type="match status" value="1"/>
</dbReference>
<dbReference type="PANTHER" id="PTHR25466">
    <property type="entry name" value="T-LYMPHOCYTE ACTIVATION ANTIGEN"/>
    <property type="match status" value="1"/>
</dbReference>
<dbReference type="InterPro" id="IPR013783">
    <property type="entry name" value="Ig-like_fold"/>
</dbReference>
<evidence type="ECO:0000256" key="7">
    <source>
        <dbReference type="ARBA" id="ARBA00023157"/>
    </source>
</evidence>
<dbReference type="GO" id="GO:0007166">
    <property type="term" value="P:cell surface receptor signaling pathway"/>
    <property type="evidence" value="ECO:0007669"/>
    <property type="project" value="TreeGrafter"/>
</dbReference>
<name>A0A9J7ZLZ2_CYPCA</name>
<keyword evidence="7" id="KW-1015">Disulfide bond</keyword>
<comment type="subcellular location">
    <subcellularLocation>
        <location evidence="1">Cell membrane</location>
        <topology evidence="1">Single-pass type I membrane protein</topology>
    </subcellularLocation>
</comment>
<keyword evidence="5" id="KW-1133">Transmembrane helix</keyword>
<evidence type="ECO:0000256" key="1">
    <source>
        <dbReference type="ARBA" id="ARBA00004251"/>
    </source>
</evidence>
<dbReference type="InterPro" id="IPR036179">
    <property type="entry name" value="Ig-like_dom_sf"/>
</dbReference>
<dbReference type="GO" id="GO:0071222">
    <property type="term" value="P:cellular response to lipopolysaccharide"/>
    <property type="evidence" value="ECO:0007669"/>
    <property type="project" value="TreeGrafter"/>
</dbReference>
<dbReference type="Ensembl" id="ENSCCRT00000186225.1">
    <property type="protein sequence ID" value="ENSCCRP00000134154.1"/>
    <property type="gene ID" value="ENSCCRG00000082355.1"/>
</dbReference>
<keyword evidence="2" id="KW-1003">Cell membrane</keyword>
<reference evidence="12" key="2">
    <citation type="submission" date="2025-09" db="UniProtKB">
        <authorList>
            <consortium name="Ensembl"/>
        </authorList>
    </citation>
    <scope>IDENTIFICATION</scope>
</reference>
<keyword evidence="8" id="KW-0675">Receptor</keyword>
<protein>
    <recommendedName>
        <fullName evidence="11">Ig-like domain-containing protein</fullName>
    </recommendedName>
</protein>
<dbReference type="InterPro" id="IPR051713">
    <property type="entry name" value="T-cell_Activation_Regulation"/>
</dbReference>
<dbReference type="GO" id="GO:0042130">
    <property type="term" value="P:negative regulation of T cell proliferation"/>
    <property type="evidence" value="ECO:0007669"/>
    <property type="project" value="TreeGrafter"/>
</dbReference>
<sequence>MAMKIIHVGLLVSSVPLWAFDTAFSWYIISVLLLDFTGAFSDPVRVTVKGFVGESAVFPCSIPDSEIQDKIEKFNVHWRDNEDKLVCDIIASNRTCTDQDPKYKFRVETFPDEYKKGNFSIKLNSLQKTDAREYICHITGPSQNHTITELHVEDGQHGRGNHRKPSSTMLFISFFLIAILMLS</sequence>
<dbReference type="GO" id="GO:0042102">
    <property type="term" value="P:positive regulation of T cell proliferation"/>
    <property type="evidence" value="ECO:0007669"/>
    <property type="project" value="TreeGrafter"/>
</dbReference>
<dbReference type="Proteomes" id="UP001108240">
    <property type="component" value="Unplaced"/>
</dbReference>
<evidence type="ECO:0000259" key="11">
    <source>
        <dbReference type="PROSITE" id="PS50835"/>
    </source>
</evidence>
<evidence type="ECO:0000256" key="9">
    <source>
        <dbReference type="ARBA" id="ARBA00023180"/>
    </source>
</evidence>
<evidence type="ECO:0000256" key="6">
    <source>
        <dbReference type="ARBA" id="ARBA00023136"/>
    </source>
</evidence>
<evidence type="ECO:0000313" key="12">
    <source>
        <dbReference type="Ensembl" id="ENSCCRP00000134154.1"/>
    </source>
</evidence>
<accession>A0A9J7ZLZ2</accession>
<dbReference type="GO" id="GO:0009897">
    <property type="term" value="C:external side of plasma membrane"/>
    <property type="evidence" value="ECO:0007669"/>
    <property type="project" value="TreeGrafter"/>
</dbReference>